<dbReference type="PANTHER" id="PTHR42788:SF19">
    <property type="entry name" value="ALIPHATIC SULFONATES IMPORT ATP-BINDING PROTEIN SSUB 2"/>
    <property type="match status" value="1"/>
</dbReference>
<dbReference type="EMBL" id="FTNV01000001">
    <property type="protein sequence ID" value="SIR99296.1"/>
    <property type="molecule type" value="Genomic_DNA"/>
</dbReference>
<dbReference type="Pfam" id="PF00005">
    <property type="entry name" value="ABC_tran"/>
    <property type="match status" value="1"/>
</dbReference>
<feature type="domain" description="ABC transporter" evidence="5">
    <location>
        <begin position="1"/>
        <end position="228"/>
    </location>
</feature>
<reference evidence="7" key="1">
    <citation type="submission" date="2017-01" db="EMBL/GenBank/DDBJ databases">
        <authorList>
            <person name="Varghese N."/>
            <person name="Submissions S."/>
        </authorList>
    </citation>
    <scope>NUCLEOTIDE SEQUENCE [LARGE SCALE GENOMIC DNA]</scope>
    <source>
        <strain evidence="7">DSM 29590</strain>
    </source>
</reference>
<evidence type="ECO:0000259" key="5">
    <source>
        <dbReference type="PROSITE" id="PS50893"/>
    </source>
</evidence>
<accession>A0A1N7FGD8</accession>
<organism evidence="6 7">
    <name type="scientific">Roseovarius nanhaiticus</name>
    <dbReference type="NCBI Taxonomy" id="573024"/>
    <lineage>
        <taxon>Bacteria</taxon>
        <taxon>Pseudomonadati</taxon>
        <taxon>Pseudomonadota</taxon>
        <taxon>Alphaproteobacteria</taxon>
        <taxon>Rhodobacterales</taxon>
        <taxon>Roseobacteraceae</taxon>
        <taxon>Roseovarius</taxon>
    </lineage>
</organism>
<sequence length="244" mass="25480">MSAPGLTLTGSVSVAGTPVVPHIALTVAPGSWTCLLGPSGIGKSTLLRVIAGIADEAELTGTLTISDGAPLRGRVALMSQSDLLLPWLSVTENVMLGARLRGDPAQPQRAIAMIERVGLSEHLEKKPGQLSGGQRQRAALARTLMEDRPLILLDEPFSALDARTRAQMQDLTAELLTGHTVLMVTHDPAEAARLGTAIEILSETGLTPWRVPPGAPPRPVDDADTLQAQGALLAALRGPGRDAS</sequence>
<evidence type="ECO:0000256" key="4">
    <source>
        <dbReference type="ARBA" id="ARBA00022840"/>
    </source>
</evidence>
<evidence type="ECO:0000313" key="7">
    <source>
        <dbReference type="Proteomes" id="UP000186019"/>
    </source>
</evidence>
<keyword evidence="2" id="KW-0813">Transport</keyword>
<dbReference type="InterPro" id="IPR050166">
    <property type="entry name" value="ABC_transporter_ATP-bind"/>
</dbReference>
<dbReference type="SMART" id="SM00382">
    <property type="entry name" value="AAA"/>
    <property type="match status" value="1"/>
</dbReference>
<dbReference type="InterPro" id="IPR027417">
    <property type="entry name" value="P-loop_NTPase"/>
</dbReference>
<dbReference type="Gene3D" id="3.40.50.300">
    <property type="entry name" value="P-loop containing nucleotide triphosphate hydrolases"/>
    <property type="match status" value="1"/>
</dbReference>
<keyword evidence="7" id="KW-1185">Reference proteome</keyword>
<dbReference type="GO" id="GO:0016887">
    <property type="term" value="F:ATP hydrolysis activity"/>
    <property type="evidence" value="ECO:0007669"/>
    <property type="project" value="InterPro"/>
</dbReference>
<name>A0A1N7FGD8_9RHOB</name>
<dbReference type="STRING" id="573024.SAMN05216208_1126"/>
<dbReference type="PANTHER" id="PTHR42788">
    <property type="entry name" value="TAURINE IMPORT ATP-BINDING PROTEIN-RELATED"/>
    <property type="match status" value="1"/>
</dbReference>
<gene>
    <name evidence="6" type="ORF">SAMN05421666_1010</name>
</gene>
<dbReference type="PROSITE" id="PS50893">
    <property type="entry name" value="ABC_TRANSPORTER_2"/>
    <property type="match status" value="1"/>
</dbReference>
<dbReference type="GO" id="GO:0005524">
    <property type="term" value="F:ATP binding"/>
    <property type="evidence" value="ECO:0007669"/>
    <property type="project" value="UniProtKB-KW"/>
</dbReference>
<evidence type="ECO:0000313" key="6">
    <source>
        <dbReference type="EMBL" id="SIR99296.1"/>
    </source>
</evidence>
<proteinExistence type="inferred from homology"/>
<evidence type="ECO:0000256" key="2">
    <source>
        <dbReference type="ARBA" id="ARBA00022448"/>
    </source>
</evidence>
<dbReference type="PROSITE" id="PS00211">
    <property type="entry name" value="ABC_TRANSPORTER_1"/>
    <property type="match status" value="1"/>
</dbReference>
<evidence type="ECO:0000256" key="3">
    <source>
        <dbReference type="ARBA" id="ARBA00022741"/>
    </source>
</evidence>
<comment type="similarity">
    <text evidence="1">Belongs to the ABC transporter superfamily.</text>
</comment>
<keyword evidence="4 6" id="KW-0067">ATP-binding</keyword>
<keyword evidence="3" id="KW-0547">Nucleotide-binding</keyword>
<dbReference type="InterPro" id="IPR003593">
    <property type="entry name" value="AAA+_ATPase"/>
</dbReference>
<dbReference type="Proteomes" id="UP000186019">
    <property type="component" value="Unassembled WGS sequence"/>
</dbReference>
<dbReference type="OrthoDB" id="9802264at2"/>
<dbReference type="AlphaFoldDB" id="A0A1N7FGD8"/>
<protein>
    <submittedName>
        <fullName evidence="6">Putative hydroxymethylpyrimidine transport system ATP-binding protein</fullName>
    </submittedName>
</protein>
<dbReference type="InterPro" id="IPR003439">
    <property type="entry name" value="ABC_transporter-like_ATP-bd"/>
</dbReference>
<evidence type="ECO:0000256" key="1">
    <source>
        <dbReference type="ARBA" id="ARBA00005417"/>
    </source>
</evidence>
<dbReference type="SUPFAM" id="SSF52540">
    <property type="entry name" value="P-loop containing nucleoside triphosphate hydrolases"/>
    <property type="match status" value="1"/>
</dbReference>
<dbReference type="InterPro" id="IPR017871">
    <property type="entry name" value="ABC_transporter-like_CS"/>
</dbReference>
<dbReference type="RefSeq" id="WP_076531520.1">
    <property type="nucleotide sequence ID" value="NZ_FOAC01000001.1"/>
</dbReference>